<dbReference type="PANTHER" id="PTHR43697">
    <property type="entry name" value="SERYL-TRNA SYNTHETASE"/>
    <property type="match status" value="1"/>
</dbReference>
<comment type="caution">
    <text evidence="12">Lacks conserved residue(s) required for the propagation of feature annotation.</text>
</comment>
<name>A0ABY1GNE5_9GAMM</name>
<gene>
    <name evidence="12" type="primary">serS</name>
    <name evidence="15" type="ORF">SAMN04487854_11616</name>
</gene>
<dbReference type="InterPro" id="IPR002317">
    <property type="entry name" value="Ser-tRNA-ligase_type_1"/>
</dbReference>
<dbReference type="Gene3D" id="3.30.930.10">
    <property type="entry name" value="Bira Bifunctional Protein, Domain 2"/>
    <property type="match status" value="1"/>
</dbReference>
<keyword evidence="6 12" id="KW-0547">Nucleotide-binding</keyword>
<dbReference type="PANTHER" id="PTHR43697:SF1">
    <property type="entry name" value="SERINE--TRNA LIGASE"/>
    <property type="match status" value="1"/>
</dbReference>
<comment type="function">
    <text evidence="12">Catalyzes the attachment of serine to tRNA(Ser). Is also able to aminoacylate tRNA(Sec) with serine, to form the misacylated tRNA L-seryl-tRNA(Sec), which will be further converted into selenocysteinyl-tRNA(Sec).</text>
</comment>
<dbReference type="SUPFAM" id="SSF46589">
    <property type="entry name" value="tRNA-binding arm"/>
    <property type="match status" value="1"/>
</dbReference>
<dbReference type="InterPro" id="IPR010978">
    <property type="entry name" value="tRNA-bd_arm"/>
</dbReference>
<comment type="caution">
    <text evidence="15">The sequence shown here is derived from an EMBL/GenBank/DDBJ whole genome shotgun (WGS) entry which is preliminary data.</text>
</comment>
<keyword evidence="8 12" id="KW-0648">Protein biosynthesis</keyword>
<evidence type="ECO:0000313" key="16">
    <source>
        <dbReference type="Proteomes" id="UP000183805"/>
    </source>
</evidence>
<comment type="subunit">
    <text evidence="12">Homodimer. The tRNA molecule binds across the dimer.</text>
</comment>
<comment type="pathway">
    <text evidence="2 12">Aminoacyl-tRNA biosynthesis; selenocysteinyl-tRNA(Sec) biosynthesis; L-seryl-tRNA(Sec) from L-serine and tRNA(Sec): step 1/1.</text>
</comment>
<evidence type="ECO:0000259" key="14">
    <source>
        <dbReference type="PROSITE" id="PS50862"/>
    </source>
</evidence>
<protein>
    <recommendedName>
        <fullName evidence="12">Serine--tRNA ligase</fullName>
        <ecNumber evidence="12">6.1.1.11</ecNumber>
    </recommendedName>
    <alternativeName>
        <fullName evidence="12">Seryl-tRNA synthetase</fullName>
        <shortName evidence="12">SerRS</shortName>
    </alternativeName>
    <alternativeName>
        <fullName evidence="12">Seryl-tRNA(Ser/Sec) synthetase</fullName>
    </alternativeName>
</protein>
<organism evidence="15 16">
    <name type="scientific">Pseudoalteromonas lipolytica</name>
    <dbReference type="NCBI Taxonomy" id="570156"/>
    <lineage>
        <taxon>Bacteria</taxon>
        <taxon>Pseudomonadati</taxon>
        <taxon>Pseudomonadota</taxon>
        <taxon>Gammaproteobacteria</taxon>
        <taxon>Alteromonadales</taxon>
        <taxon>Pseudoalteromonadaceae</taxon>
        <taxon>Pseudoalteromonas</taxon>
    </lineage>
</organism>
<dbReference type="SUPFAM" id="SSF55681">
    <property type="entry name" value="Class II aaRS and biotin synthetases"/>
    <property type="match status" value="1"/>
</dbReference>
<evidence type="ECO:0000256" key="7">
    <source>
        <dbReference type="ARBA" id="ARBA00022840"/>
    </source>
</evidence>
<keyword evidence="9 12" id="KW-0030">Aminoacyl-tRNA synthetase</keyword>
<dbReference type="Pfam" id="PF02403">
    <property type="entry name" value="Seryl_tRNA_N"/>
    <property type="match status" value="1"/>
</dbReference>
<sequence>MLDSKYLRQDIEQAAARLATRGFELDIDAVTALEEKRKTLQVKTQELQSERNASSKAIGQAKAKSEHDKAQALLDSVSTLGDELDSVKAEQDAVLEELKQIALAIPNLPDESVPVGEDEEQNVEISTWGTPKSFDFEVKDHVDVGQDVKGLDFEMGVKISGARFTVMRGQVARMHRALTQFMLDTHTDKNGYTEMYVPYLVNSASLYGTSQLPKFAGDLFHTLGLVDDEGQQQPGFSLIPTAEVPLTNCARDEIYDESDLPIRLTAHTPCFRSEAGSYGRDTRGLIRQHQFDKVELVQLVKPEDSMQALEELTGHAEQILQALELPYRKVILCTGDMGFGAAKTYDLEVWLPAQNTYREISSCSNMVDFQARRMQARFRRQGEKKPELLHTLNGSGLAVGRTLVAILENYQQADGSIVVPEVLRPYMGGLEVIK</sequence>
<evidence type="ECO:0000256" key="10">
    <source>
        <dbReference type="ARBA" id="ARBA00047929"/>
    </source>
</evidence>
<dbReference type="InterPro" id="IPR042103">
    <property type="entry name" value="SerRS_1_N_sf"/>
</dbReference>
<dbReference type="Proteomes" id="UP000183805">
    <property type="component" value="Unassembled WGS sequence"/>
</dbReference>
<dbReference type="HAMAP" id="MF_00176">
    <property type="entry name" value="Ser_tRNA_synth_type1"/>
    <property type="match status" value="1"/>
</dbReference>
<proteinExistence type="inferred from homology"/>
<keyword evidence="5 12" id="KW-0436">Ligase</keyword>
<dbReference type="InterPro" id="IPR015866">
    <property type="entry name" value="Ser-tRNA-synth_1_N"/>
</dbReference>
<feature type="binding site" evidence="12">
    <location>
        <position position="295"/>
    </location>
    <ligand>
        <name>L-serine</name>
        <dbReference type="ChEBI" id="CHEBI:33384"/>
    </ligand>
</feature>
<evidence type="ECO:0000256" key="6">
    <source>
        <dbReference type="ARBA" id="ARBA00022741"/>
    </source>
</evidence>
<dbReference type="Pfam" id="PF00587">
    <property type="entry name" value="tRNA-synt_2b"/>
    <property type="match status" value="1"/>
</dbReference>
<accession>A0ABY1GNE5</accession>
<evidence type="ECO:0000256" key="5">
    <source>
        <dbReference type="ARBA" id="ARBA00022598"/>
    </source>
</evidence>
<evidence type="ECO:0000256" key="4">
    <source>
        <dbReference type="ARBA" id="ARBA00022490"/>
    </source>
</evidence>
<comment type="similarity">
    <text evidence="3 12">Belongs to the class-II aminoacyl-tRNA synthetase family. Type-1 seryl-tRNA synthetase subfamily.</text>
</comment>
<comment type="subcellular location">
    <subcellularLocation>
        <location evidence="1 12">Cytoplasm</location>
    </subcellularLocation>
</comment>
<evidence type="ECO:0000256" key="8">
    <source>
        <dbReference type="ARBA" id="ARBA00022917"/>
    </source>
</evidence>
<feature type="binding site" evidence="12">
    <location>
        <position position="395"/>
    </location>
    <ligand>
        <name>L-serine</name>
        <dbReference type="ChEBI" id="CHEBI:33384"/>
    </ligand>
</feature>
<dbReference type="InterPro" id="IPR006195">
    <property type="entry name" value="aa-tRNA-synth_II"/>
</dbReference>
<evidence type="ECO:0000256" key="9">
    <source>
        <dbReference type="ARBA" id="ARBA00023146"/>
    </source>
</evidence>
<dbReference type="RefSeq" id="WP_074989577.1">
    <property type="nucleotide sequence ID" value="NZ_FPAZ01000016.1"/>
</dbReference>
<feature type="binding site" evidence="12">
    <location>
        <begin position="241"/>
        <end position="243"/>
    </location>
    <ligand>
        <name>L-serine</name>
        <dbReference type="ChEBI" id="CHEBI:33384"/>
    </ligand>
</feature>
<comment type="domain">
    <text evidence="12">Consists of two distinct domains, a catalytic core and a N-terminal extension that is involved in tRNA binding.</text>
</comment>
<feature type="domain" description="Aminoacyl-transfer RNA synthetases class-II family profile" evidence="14">
    <location>
        <begin position="173"/>
        <end position="420"/>
    </location>
</feature>
<evidence type="ECO:0000256" key="3">
    <source>
        <dbReference type="ARBA" id="ARBA00010728"/>
    </source>
</evidence>
<comment type="catalytic activity">
    <reaction evidence="10 12">
        <text>tRNA(Sec) + L-serine + ATP = L-seryl-tRNA(Sec) + AMP + diphosphate + H(+)</text>
        <dbReference type="Rhea" id="RHEA:42580"/>
        <dbReference type="Rhea" id="RHEA-COMP:9742"/>
        <dbReference type="Rhea" id="RHEA-COMP:10128"/>
        <dbReference type="ChEBI" id="CHEBI:15378"/>
        <dbReference type="ChEBI" id="CHEBI:30616"/>
        <dbReference type="ChEBI" id="CHEBI:33019"/>
        <dbReference type="ChEBI" id="CHEBI:33384"/>
        <dbReference type="ChEBI" id="CHEBI:78442"/>
        <dbReference type="ChEBI" id="CHEBI:78533"/>
        <dbReference type="ChEBI" id="CHEBI:456215"/>
        <dbReference type="EC" id="6.1.1.11"/>
    </reaction>
</comment>
<dbReference type="PIRSF" id="PIRSF001529">
    <property type="entry name" value="Ser-tRNA-synth_IIa"/>
    <property type="match status" value="1"/>
</dbReference>
<feature type="region of interest" description="Disordered" evidence="13">
    <location>
        <begin position="44"/>
        <end position="65"/>
    </location>
</feature>
<feature type="binding site" evidence="12">
    <location>
        <begin position="272"/>
        <end position="274"/>
    </location>
    <ligand>
        <name>ATP</name>
        <dbReference type="ChEBI" id="CHEBI:30616"/>
    </ligand>
</feature>
<dbReference type="PROSITE" id="PS50862">
    <property type="entry name" value="AA_TRNA_LIGASE_II"/>
    <property type="match status" value="1"/>
</dbReference>
<dbReference type="EMBL" id="FPAZ01000016">
    <property type="protein sequence ID" value="SFT91959.1"/>
    <property type="molecule type" value="Genomic_DNA"/>
</dbReference>
<dbReference type="EC" id="6.1.1.11" evidence="12"/>
<feature type="binding site" evidence="12">
    <location>
        <begin position="359"/>
        <end position="362"/>
    </location>
    <ligand>
        <name>ATP</name>
        <dbReference type="ChEBI" id="CHEBI:30616"/>
    </ligand>
</feature>
<evidence type="ECO:0000256" key="1">
    <source>
        <dbReference type="ARBA" id="ARBA00004496"/>
    </source>
</evidence>
<dbReference type="InterPro" id="IPR045864">
    <property type="entry name" value="aa-tRNA-synth_II/BPL/LPL"/>
</dbReference>
<keyword evidence="4 12" id="KW-0963">Cytoplasm</keyword>
<dbReference type="InterPro" id="IPR033729">
    <property type="entry name" value="SerRS_core"/>
</dbReference>
<reference evidence="15 16" key="1">
    <citation type="submission" date="2016-10" db="EMBL/GenBank/DDBJ databases">
        <authorList>
            <person name="Varghese N."/>
            <person name="Submissions S."/>
        </authorList>
    </citation>
    <scope>NUCLEOTIDE SEQUENCE [LARGE SCALE GENOMIC DNA]</scope>
    <source>
        <strain evidence="15 16">CGMCC 1.8499</strain>
    </source>
</reference>
<keyword evidence="7 12" id="KW-0067">ATP-binding</keyword>
<feature type="compositionally biased region" description="Polar residues" evidence="13">
    <location>
        <begin position="44"/>
        <end position="57"/>
    </location>
</feature>
<dbReference type="InterPro" id="IPR002314">
    <property type="entry name" value="aa-tRNA-synt_IIb"/>
</dbReference>
<dbReference type="NCBIfam" id="TIGR00414">
    <property type="entry name" value="serS"/>
    <property type="match status" value="1"/>
</dbReference>
<comment type="catalytic activity">
    <reaction evidence="11 12">
        <text>tRNA(Ser) + L-serine + ATP = L-seryl-tRNA(Ser) + AMP + diphosphate + H(+)</text>
        <dbReference type="Rhea" id="RHEA:12292"/>
        <dbReference type="Rhea" id="RHEA-COMP:9669"/>
        <dbReference type="Rhea" id="RHEA-COMP:9703"/>
        <dbReference type="ChEBI" id="CHEBI:15378"/>
        <dbReference type="ChEBI" id="CHEBI:30616"/>
        <dbReference type="ChEBI" id="CHEBI:33019"/>
        <dbReference type="ChEBI" id="CHEBI:33384"/>
        <dbReference type="ChEBI" id="CHEBI:78442"/>
        <dbReference type="ChEBI" id="CHEBI:78533"/>
        <dbReference type="ChEBI" id="CHEBI:456215"/>
        <dbReference type="EC" id="6.1.1.11"/>
    </reaction>
</comment>
<dbReference type="PRINTS" id="PR00981">
    <property type="entry name" value="TRNASYNTHSER"/>
</dbReference>
<keyword evidence="16" id="KW-1185">Reference proteome</keyword>
<evidence type="ECO:0000313" key="15">
    <source>
        <dbReference type="EMBL" id="SFT91959.1"/>
    </source>
</evidence>
<evidence type="ECO:0000256" key="11">
    <source>
        <dbReference type="ARBA" id="ARBA00048823"/>
    </source>
</evidence>
<evidence type="ECO:0000256" key="13">
    <source>
        <dbReference type="SAM" id="MobiDB-lite"/>
    </source>
</evidence>
<dbReference type="Gene3D" id="1.10.287.40">
    <property type="entry name" value="Serine-tRNA synthetase, tRNA binding domain"/>
    <property type="match status" value="1"/>
</dbReference>
<dbReference type="CDD" id="cd00770">
    <property type="entry name" value="SerRS_core"/>
    <property type="match status" value="1"/>
</dbReference>
<evidence type="ECO:0000256" key="12">
    <source>
        <dbReference type="HAMAP-Rule" id="MF_00176"/>
    </source>
</evidence>
<evidence type="ECO:0000256" key="2">
    <source>
        <dbReference type="ARBA" id="ARBA00005045"/>
    </source>
</evidence>